<dbReference type="SUPFAM" id="SSF103473">
    <property type="entry name" value="MFS general substrate transporter"/>
    <property type="match status" value="1"/>
</dbReference>
<organism evidence="8 9">
    <name type="scientific">Paenibacillus eucommiae</name>
    <dbReference type="NCBI Taxonomy" id="1355755"/>
    <lineage>
        <taxon>Bacteria</taxon>
        <taxon>Bacillati</taxon>
        <taxon>Bacillota</taxon>
        <taxon>Bacilli</taxon>
        <taxon>Bacillales</taxon>
        <taxon>Paenibacillaceae</taxon>
        <taxon>Paenibacillus</taxon>
    </lineage>
</organism>
<evidence type="ECO:0000256" key="1">
    <source>
        <dbReference type="ARBA" id="ARBA00004651"/>
    </source>
</evidence>
<feature type="transmembrane region" description="Helical" evidence="6">
    <location>
        <begin position="335"/>
        <end position="358"/>
    </location>
</feature>
<evidence type="ECO:0000256" key="3">
    <source>
        <dbReference type="ARBA" id="ARBA00022692"/>
    </source>
</evidence>
<comment type="subcellular location">
    <subcellularLocation>
        <location evidence="1">Cell membrane</location>
        <topology evidence="1">Multi-pass membrane protein</topology>
    </subcellularLocation>
</comment>
<dbReference type="InterPro" id="IPR036259">
    <property type="entry name" value="MFS_trans_sf"/>
</dbReference>
<proteinExistence type="predicted"/>
<keyword evidence="4 6" id="KW-1133">Transmembrane helix</keyword>
<feature type="transmembrane region" description="Helical" evidence="6">
    <location>
        <begin position="370"/>
        <end position="390"/>
    </location>
</feature>
<evidence type="ECO:0000256" key="2">
    <source>
        <dbReference type="ARBA" id="ARBA00022448"/>
    </source>
</evidence>
<dbReference type="PRINTS" id="PR01035">
    <property type="entry name" value="TCRTETA"/>
</dbReference>
<dbReference type="InterPro" id="IPR001958">
    <property type="entry name" value="Tet-R_TetA/multi-R_MdtG-like"/>
</dbReference>
<dbReference type="Gene3D" id="1.20.1250.20">
    <property type="entry name" value="MFS general substrate transporter like domains"/>
    <property type="match status" value="1"/>
</dbReference>
<feature type="transmembrane region" description="Helical" evidence="6">
    <location>
        <begin position="311"/>
        <end position="329"/>
    </location>
</feature>
<evidence type="ECO:0000313" key="9">
    <source>
        <dbReference type="Proteomes" id="UP001519287"/>
    </source>
</evidence>
<dbReference type="RefSeq" id="WP_245376070.1">
    <property type="nucleotide sequence ID" value="NZ_JAGGLB010000035.1"/>
</dbReference>
<comment type="caution">
    <text evidence="8">The sequence shown here is derived from an EMBL/GenBank/DDBJ whole genome shotgun (WGS) entry which is preliminary data.</text>
</comment>
<keyword evidence="5 6" id="KW-0472">Membrane</keyword>
<feature type="transmembrane region" description="Helical" evidence="6">
    <location>
        <begin position="396"/>
        <end position="413"/>
    </location>
</feature>
<feature type="transmembrane region" description="Helical" evidence="6">
    <location>
        <begin position="101"/>
        <end position="120"/>
    </location>
</feature>
<name>A0ABS4J8G1_9BACL</name>
<feature type="transmembrane region" description="Helical" evidence="6">
    <location>
        <begin position="37"/>
        <end position="58"/>
    </location>
</feature>
<gene>
    <name evidence="8" type="ORF">J2Z66_007187</name>
</gene>
<evidence type="ECO:0000313" key="8">
    <source>
        <dbReference type="EMBL" id="MBP1995545.1"/>
    </source>
</evidence>
<feature type="transmembrane region" description="Helical" evidence="6">
    <location>
        <begin position="244"/>
        <end position="267"/>
    </location>
</feature>
<evidence type="ECO:0000259" key="7">
    <source>
        <dbReference type="PROSITE" id="PS50850"/>
    </source>
</evidence>
<feature type="transmembrane region" description="Helical" evidence="6">
    <location>
        <begin position="174"/>
        <end position="196"/>
    </location>
</feature>
<feature type="transmembrane region" description="Helical" evidence="6">
    <location>
        <begin position="70"/>
        <end position="89"/>
    </location>
</feature>
<feature type="transmembrane region" description="Helical" evidence="6">
    <location>
        <begin position="202"/>
        <end position="223"/>
    </location>
</feature>
<feature type="transmembrane region" description="Helical" evidence="6">
    <location>
        <begin position="132"/>
        <end position="153"/>
    </location>
</feature>
<dbReference type="PANTHER" id="PTHR23546:SF1">
    <property type="entry name" value="MEMBRANE PROTEIN"/>
    <property type="match status" value="1"/>
</dbReference>
<accession>A0ABS4J8G1</accession>
<feature type="transmembrane region" description="Helical" evidence="6">
    <location>
        <begin position="279"/>
        <end position="299"/>
    </location>
</feature>
<dbReference type="PANTHER" id="PTHR23546">
    <property type="entry name" value="TRANSPORT PROTEIN"/>
    <property type="match status" value="1"/>
</dbReference>
<sequence>MIDNKGMDIEYRYDAKVYEVNEYEGKRKGKSVLKTKFVIIFAIVLVAMTSIATFNPILGLLARSLGLTEIQSGSLVSITGICWILGSFLWAKWARTKRKSVMIIALLGYLLSLAAFAYTADQAQSGAMNLTFLYWQLFILRAAGGFFFGAIPAMAQGYLMEWTTVENRAAGMSLFGGASGLGFVLGPALGASLTSVGFTAPMYASVILLLLVVAAFSILISSGQTKSDGVNPVKIAPTDVRIRLYVAIGLALSTVMIILQVTCGIYIQDQLAISAQKAAQLIGVGLSVAGLIVVVVQLLIGRFLKWKSGRLLKIGLLSLCIAFALFLLLPSMYLIVFILFGIGIGFTLPGYITAASLAVNENEQSSVASYTAAAQGVGSFIGPLTGTLFYSLHLSIPYFACAALVGMFYVLVVRKTR</sequence>
<keyword evidence="9" id="KW-1185">Reference proteome</keyword>
<dbReference type="Pfam" id="PF07690">
    <property type="entry name" value="MFS_1"/>
    <property type="match status" value="1"/>
</dbReference>
<evidence type="ECO:0000256" key="6">
    <source>
        <dbReference type="SAM" id="Phobius"/>
    </source>
</evidence>
<protein>
    <submittedName>
        <fullName evidence="8">MFS family permease</fullName>
    </submittedName>
</protein>
<evidence type="ECO:0000256" key="4">
    <source>
        <dbReference type="ARBA" id="ARBA00022989"/>
    </source>
</evidence>
<keyword evidence="3 6" id="KW-0812">Transmembrane</keyword>
<feature type="domain" description="Major facilitator superfamily (MFS) profile" evidence="7">
    <location>
        <begin position="35"/>
        <end position="417"/>
    </location>
</feature>
<dbReference type="InterPro" id="IPR011701">
    <property type="entry name" value="MFS"/>
</dbReference>
<dbReference type="PROSITE" id="PS50850">
    <property type="entry name" value="MFS"/>
    <property type="match status" value="1"/>
</dbReference>
<dbReference type="EMBL" id="JAGGLB010000035">
    <property type="protein sequence ID" value="MBP1995545.1"/>
    <property type="molecule type" value="Genomic_DNA"/>
</dbReference>
<keyword evidence="2" id="KW-0813">Transport</keyword>
<evidence type="ECO:0000256" key="5">
    <source>
        <dbReference type="ARBA" id="ARBA00023136"/>
    </source>
</evidence>
<reference evidence="8 9" key="1">
    <citation type="submission" date="2021-03" db="EMBL/GenBank/DDBJ databases">
        <title>Genomic Encyclopedia of Type Strains, Phase IV (KMG-IV): sequencing the most valuable type-strain genomes for metagenomic binning, comparative biology and taxonomic classification.</title>
        <authorList>
            <person name="Goeker M."/>
        </authorList>
    </citation>
    <scope>NUCLEOTIDE SEQUENCE [LARGE SCALE GENOMIC DNA]</scope>
    <source>
        <strain evidence="8 9">DSM 26048</strain>
    </source>
</reference>
<dbReference type="Proteomes" id="UP001519287">
    <property type="component" value="Unassembled WGS sequence"/>
</dbReference>
<dbReference type="InterPro" id="IPR020846">
    <property type="entry name" value="MFS_dom"/>
</dbReference>